<proteinExistence type="predicted"/>
<evidence type="ECO:0008006" key="4">
    <source>
        <dbReference type="Google" id="ProtNLM"/>
    </source>
</evidence>
<evidence type="ECO:0000313" key="3">
    <source>
        <dbReference type="Proteomes" id="UP001499988"/>
    </source>
</evidence>
<sequence>MKKVLIPLLLLLLPLSAQARLNAQTATEAVKGQWQLLSVQLAGQEQNRYQGELPLWSFDGENFVVEADELNGKVEGQYRILRTPYRLRTTIILISDQLRVTYLPFGKFVFDSLEGDILTFTDWDSGSHYRLQRLAEAG</sequence>
<dbReference type="RefSeq" id="WP_345336774.1">
    <property type="nucleotide sequence ID" value="NZ_BAABJZ010000100.1"/>
</dbReference>
<dbReference type="EMBL" id="BAABJZ010000100">
    <property type="protein sequence ID" value="GAA4898665.1"/>
    <property type="molecule type" value="Genomic_DNA"/>
</dbReference>
<feature type="signal peptide" evidence="1">
    <location>
        <begin position="1"/>
        <end position="19"/>
    </location>
</feature>
<accession>A0ABP9FBQ1</accession>
<gene>
    <name evidence="2" type="ORF">GCM10023333_35130</name>
</gene>
<dbReference type="Proteomes" id="UP001499988">
    <property type="component" value="Unassembled WGS sequence"/>
</dbReference>
<name>A0ABP9FBQ1_9GAMM</name>
<comment type="caution">
    <text evidence="2">The sequence shown here is derived from an EMBL/GenBank/DDBJ whole genome shotgun (WGS) entry which is preliminary data.</text>
</comment>
<feature type="chain" id="PRO_5045435015" description="Lipocalin-like domain-containing protein" evidence="1">
    <location>
        <begin position="20"/>
        <end position="138"/>
    </location>
</feature>
<keyword evidence="3" id="KW-1185">Reference proteome</keyword>
<evidence type="ECO:0000256" key="1">
    <source>
        <dbReference type="SAM" id="SignalP"/>
    </source>
</evidence>
<organism evidence="2 3">
    <name type="scientific">Ferrimonas pelagia</name>
    <dbReference type="NCBI Taxonomy" id="1177826"/>
    <lineage>
        <taxon>Bacteria</taxon>
        <taxon>Pseudomonadati</taxon>
        <taxon>Pseudomonadota</taxon>
        <taxon>Gammaproteobacteria</taxon>
        <taxon>Alteromonadales</taxon>
        <taxon>Ferrimonadaceae</taxon>
        <taxon>Ferrimonas</taxon>
    </lineage>
</organism>
<evidence type="ECO:0000313" key="2">
    <source>
        <dbReference type="EMBL" id="GAA4898665.1"/>
    </source>
</evidence>
<reference evidence="3" key="1">
    <citation type="journal article" date="2019" name="Int. J. Syst. Evol. Microbiol.">
        <title>The Global Catalogue of Microorganisms (GCM) 10K type strain sequencing project: providing services to taxonomists for standard genome sequencing and annotation.</title>
        <authorList>
            <consortium name="The Broad Institute Genomics Platform"/>
            <consortium name="The Broad Institute Genome Sequencing Center for Infectious Disease"/>
            <person name="Wu L."/>
            <person name="Ma J."/>
        </authorList>
    </citation>
    <scope>NUCLEOTIDE SEQUENCE [LARGE SCALE GENOMIC DNA]</scope>
    <source>
        <strain evidence="3">JCM 18401</strain>
    </source>
</reference>
<keyword evidence="1" id="KW-0732">Signal</keyword>
<protein>
    <recommendedName>
        <fullName evidence="4">Lipocalin-like domain-containing protein</fullName>
    </recommendedName>
</protein>